<keyword evidence="1 3" id="KW-0597">Phosphoprotein</keyword>
<dbReference type="PROSITE" id="PS50110">
    <property type="entry name" value="RESPONSE_REGULATORY"/>
    <property type="match status" value="1"/>
</dbReference>
<protein>
    <submittedName>
        <fullName evidence="5">Response regulator</fullName>
    </submittedName>
</protein>
<dbReference type="InterPro" id="IPR001789">
    <property type="entry name" value="Sig_transdc_resp-reg_receiver"/>
</dbReference>
<sequence length="143" mass="16056">MEVVFMKKKPKVLVVDDEVDFGETLAERLELRGFDTKFAENIEEAHIFIEQGWIPDVILLDLKMPKIDGLKGVEIFKKSVPSACILMITGHGSVSAGIEGMKKGIYDYLIKPVDLEELIGKINECLKMKNKNNLKSKLDCEAS</sequence>
<dbReference type="EMBL" id="DRWR01000103">
    <property type="protein sequence ID" value="HHQ16332.1"/>
    <property type="molecule type" value="Genomic_DNA"/>
</dbReference>
<dbReference type="Pfam" id="PF00072">
    <property type="entry name" value="Response_reg"/>
    <property type="match status" value="1"/>
</dbReference>
<evidence type="ECO:0000256" key="2">
    <source>
        <dbReference type="ARBA" id="ARBA00023012"/>
    </source>
</evidence>
<dbReference type="SUPFAM" id="SSF52172">
    <property type="entry name" value="CheY-like"/>
    <property type="match status" value="1"/>
</dbReference>
<reference evidence="5" key="1">
    <citation type="journal article" date="2020" name="mSystems">
        <title>Genome- and Community-Level Interaction Insights into Carbon Utilization and Element Cycling Functions of Hydrothermarchaeota in Hydrothermal Sediment.</title>
        <authorList>
            <person name="Zhou Z."/>
            <person name="Liu Y."/>
            <person name="Xu W."/>
            <person name="Pan J."/>
            <person name="Luo Z.H."/>
            <person name="Li M."/>
        </authorList>
    </citation>
    <scope>NUCLEOTIDE SEQUENCE [LARGE SCALE GENOMIC DNA]</scope>
    <source>
        <strain evidence="5">SpSt-106</strain>
    </source>
</reference>
<dbReference type="InterPro" id="IPR050595">
    <property type="entry name" value="Bact_response_regulator"/>
</dbReference>
<evidence type="ECO:0000313" key="5">
    <source>
        <dbReference type="EMBL" id="HHQ16332.1"/>
    </source>
</evidence>
<dbReference type="InterPro" id="IPR011006">
    <property type="entry name" value="CheY-like_superfamily"/>
</dbReference>
<dbReference type="Gene3D" id="3.40.50.2300">
    <property type="match status" value="1"/>
</dbReference>
<dbReference type="GO" id="GO:0000160">
    <property type="term" value="P:phosphorelay signal transduction system"/>
    <property type="evidence" value="ECO:0007669"/>
    <property type="project" value="UniProtKB-KW"/>
</dbReference>
<keyword evidence="2" id="KW-0902">Two-component regulatory system</keyword>
<dbReference type="AlphaFoldDB" id="A0A7V5XH26"/>
<evidence type="ECO:0000256" key="3">
    <source>
        <dbReference type="PROSITE-ProRule" id="PRU00169"/>
    </source>
</evidence>
<evidence type="ECO:0000259" key="4">
    <source>
        <dbReference type="PROSITE" id="PS50110"/>
    </source>
</evidence>
<feature type="domain" description="Response regulatory" evidence="4">
    <location>
        <begin position="11"/>
        <end position="126"/>
    </location>
</feature>
<organism evidence="5">
    <name type="scientific">Thermodesulfobacterium geofontis</name>
    <dbReference type="NCBI Taxonomy" id="1295609"/>
    <lineage>
        <taxon>Bacteria</taxon>
        <taxon>Pseudomonadati</taxon>
        <taxon>Thermodesulfobacteriota</taxon>
        <taxon>Thermodesulfobacteria</taxon>
        <taxon>Thermodesulfobacteriales</taxon>
        <taxon>Thermodesulfobacteriaceae</taxon>
        <taxon>Thermodesulfobacterium</taxon>
    </lineage>
</organism>
<evidence type="ECO:0000256" key="1">
    <source>
        <dbReference type="ARBA" id="ARBA00022553"/>
    </source>
</evidence>
<feature type="modified residue" description="4-aspartylphosphate" evidence="3">
    <location>
        <position position="61"/>
    </location>
</feature>
<comment type="caution">
    <text evidence="5">The sequence shown here is derived from an EMBL/GenBank/DDBJ whole genome shotgun (WGS) entry which is preliminary data.</text>
</comment>
<dbReference type="PANTHER" id="PTHR44591">
    <property type="entry name" value="STRESS RESPONSE REGULATOR PROTEIN 1"/>
    <property type="match status" value="1"/>
</dbReference>
<proteinExistence type="predicted"/>
<dbReference type="PANTHER" id="PTHR44591:SF14">
    <property type="entry name" value="PROTEIN PILG"/>
    <property type="match status" value="1"/>
</dbReference>
<dbReference type="SMART" id="SM00448">
    <property type="entry name" value="REC"/>
    <property type="match status" value="1"/>
</dbReference>
<name>A0A7V5XH26_9BACT</name>
<accession>A0A7V5XH26</accession>
<gene>
    <name evidence="5" type="ORF">ENM15_05925</name>
</gene>